<feature type="domain" description="CoA-binding" evidence="8">
    <location>
        <begin position="4"/>
        <end position="101"/>
    </location>
</feature>
<comment type="function">
    <text evidence="4 7">Succinyl-CoA synthetase functions in the citric acid cycle (TCA), coupling the hydrolysis of succinyl-CoA to the synthesis of either ATP or GTP and thus represents the only step of substrate-level phosphorylation in the TCA. The alpha subunit of the enzyme binds the substrates coenzyme A and phosphate, while succinate binding and nucleotide specificity is provided by the beta subunit.</text>
</comment>
<comment type="catalytic activity">
    <reaction evidence="4">
        <text>GTP + succinate + CoA = succinyl-CoA + GDP + phosphate</text>
        <dbReference type="Rhea" id="RHEA:22120"/>
        <dbReference type="ChEBI" id="CHEBI:30031"/>
        <dbReference type="ChEBI" id="CHEBI:37565"/>
        <dbReference type="ChEBI" id="CHEBI:43474"/>
        <dbReference type="ChEBI" id="CHEBI:57287"/>
        <dbReference type="ChEBI" id="CHEBI:57292"/>
        <dbReference type="ChEBI" id="CHEBI:58189"/>
    </reaction>
</comment>
<dbReference type="PANTHER" id="PTHR11117:SF2">
    <property type="entry name" value="SUCCINATE--COA LIGASE [ADP_GDP-FORMING] SUBUNIT ALPHA, MITOCHONDRIAL"/>
    <property type="match status" value="1"/>
</dbReference>
<feature type="binding site" evidence="4">
    <location>
        <position position="160"/>
    </location>
    <ligand>
        <name>substrate</name>
        <note>ligand shared with subunit beta</note>
    </ligand>
</feature>
<dbReference type="eggNOG" id="arCOG01339">
    <property type="taxonomic scope" value="Archaea"/>
</dbReference>
<comment type="pathway">
    <text evidence="4 7">Carbohydrate metabolism; tricarboxylic acid cycle; succinate from succinyl-CoA (ligase route): step 1/1.</text>
</comment>
<comment type="subunit">
    <text evidence="4 7">Heterotetramer of two alpha and two beta subunits.</text>
</comment>
<dbReference type="STRING" id="490899.DKAM_1040"/>
<evidence type="ECO:0000256" key="6">
    <source>
        <dbReference type="RuleBase" id="RU000677"/>
    </source>
</evidence>
<dbReference type="PROSITE" id="PS00399">
    <property type="entry name" value="SUCCINYL_COA_LIG_2"/>
    <property type="match status" value="1"/>
</dbReference>
<dbReference type="EC" id="6.2.1.5" evidence="4"/>
<feature type="binding site" evidence="4">
    <location>
        <position position="43"/>
    </location>
    <ligand>
        <name>CoA</name>
        <dbReference type="ChEBI" id="CHEBI:57287"/>
    </ligand>
</feature>
<dbReference type="GO" id="GO:0004775">
    <property type="term" value="F:succinate-CoA ligase (ADP-forming) activity"/>
    <property type="evidence" value="ECO:0007669"/>
    <property type="project" value="UniProtKB-UniRule"/>
</dbReference>
<dbReference type="InterPro" id="IPR036291">
    <property type="entry name" value="NAD(P)-bd_dom_sf"/>
</dbReference>
<dbReference type="Proteomes" id="UP000006903">
    <property type="component" value="Chromosome"/>
</dbReference>
<dbReference type="Pfam" id="PF00549">
    <property type="entry name" value="Ligase_CoA"/>
    <property type="match status" value="1"/>
</dbReference>
<dbReference type="RefSeq" id="WP_012608707.1">
    <property type="nucleotide sequence ID" value="NC_011766.1"/>
</dbReference>
<dbReference type="PIRSF" id="PIRSF001553">
    <property type="entry name" value="SucCS_alpha"/>
    <property type="match status" value="1"/>
</dbReference>
<keyword evidence="3 4" id="KW-0547">Nucleotide-binding</keyword>
<dbReference type="FunFam" id="3.40.50.261:FF:000006">
    <property type="entry name" value="Succinate--CoA ligase [ADP-forming] subunit alpha"/>
    <property type="match status" value="1"/>
</dbReference>
<dbReference type="InterPro" id="IPR016102">
    <property type="entry name" value="Succinyl-CoA_synth-like"/>
</dbReference>
<feature type="binding site" evidence="4">
    <location>
        <begin position="17"/>
        <end position="20"/>
    </location>
    <ligand>
        <name>CoA</name>
        <dbReference type="ChEBI" id="CHEBI:57287"/>
    </ligand>
</feature>
<evidence type="ECO:0000256" key="1">
    <source>
        <dbReference type="ARBA" id="ARBA00022532"/>
    </source>
</evidence>
<gene>
    <name evidence="4" type="primary">sucD</name>
    <name evidence="9" type="ordered locus">DKAM_1040</name>
</gene>
<organism evidence="9 10">
    <name type="scientific">Desulfurococcus amylolyticus (strain DSM 18924 / JCM 16383 / VKM B-2413 / 1221n)</name>
    <name type="common">Desulfurococcus kamchatkensis</name>
    <dbReference type="NCBI Taxonomy" id="490899"/>
    <lineage>
        <taxon>Archaea</taxon>
        <taxon>Thermoproteota</taxon>
        <taxon>Thermoprotei</taxon>
        <taxon>Desulfurococcales</taxon>
        <taxon>Desulfurococcaceae</taxon>
        <taxon>Desulfurococcus</taxon>
    </lineage>
</organism>
<dbReference type="GeneID" id="7171151"/>
<dbReference type="HAMAP" id="MF_01988">
    <property type="entry name" value="Succ_CoA_alpha"/>
    <property type="match status" value="1"/>
</dbReference>
<dbReference type="HOGENOM" id="CLU_052104_0_0_2"/>
<dbReference type="Gene3D" id="3.40.50.261">
    <property type="entry name" value="Succinyl-CoA synthetase domains"/>
    <property type="match status" value="1"/>
</dbReference>
<dbReference type="SUPFAM" id="SSF52210">
    <property type="entry name" value="Succinyl-CoA synthetase domains"/>
    <property type="match status" value="1"/>
</dbReference>
<dbReference type="GO" id="GO:0000166">
    <property type="term" value="F:nucleotide binding"/>
    <property type="evidence" value="ECO:0007669"/>
    <property type="project" value="UniProtKB-KW"/>
</dbReference>
<dbReference type="GO" id="GO:0009361">
    <property type="term" value="C:succinate-CoA ligase complex (ADP-forming)"/>
    <property type="evidence" value="ECO:0007669"/>
    <property type="project" value="TreeGrafter"/>
</dbReference>
<feature type="active site" description="Tele-phosphohistidine intermediate" evidence="4 5">
    <location>
        <position position="249"/>
    </location>
</feature>
<dbReference type="GO" id="GO:0004776">
    <property type="term" value="F:succinate-CoA ligase (GDP-forming) activity"/>
    <property type="evidence" value="ECO:0007669"/>
    <property type="project" value="TreeGrafter"/>
</dbReference>
<dbReference type="NCBIfam" id="NF004230">
    <property type="entry name" value="PRK05678.1"/>
    <property type="match status" value="1"/>
</dbReference>
<protein>
    <recommendedName>
        <fullName evidence="4">Succinate--CoA ligase [ADP-forming] subunit alpha</fullName>
        <ecNumber evidence="4">6.2.1.5</ecNumber>
    </recommendedName>
    <alternativeName>
        <fullName evidence="4">Succinyl-CoA synthetase subunit alpha</fullName>
        <shortName evidence="4">SCS-alpha</shortName>
    </alternativeName>
</protein>
<keyword evidence="1 4" id="KW-0816">Tricarboxylic acid cycle</keyword>
<dbReference type="NCBIfam" id="TIGR01019">
    <property type="entry name" value="sucCoAalpha"/>
    <property type="match status" value="1"/>
</dbReference>
<comment type="similarity">
    <text evidence="4 6">Belongs to the succinate/malate CoA ligase alpha subunit family.</text>
</comment>
<evidence type="ECO:0000256" key="4">
    <source>
        <dbReference type="HAMAP-Rule" id="MF_01988"/>
    </source>
</evidence>
<evidence type="ECO:0000256" key="5">
    <source>
        <dbReference type="PIRSR" id="PIRSR001553-1"/>
    </source>
</evidence>
<proteinExistence type="inferred from homology"/>
<comment type="catalytic activity">
    <reaction evidence="4 7">
        <text>succinate + ATP + CoA = succinyl-CoA + ADP + phosphate</text>
        <dbReference type="Rhea" id="RHEA:17661"/>
        <dbReference type="ChEBI" id="CHEBI:30031"/>
        <dbReference type="ChEBI" id="CHEBI:30616"/>
        <dbReference type="ChEBI" id="CHEBI:43474"/>
        <dbReference type="ChEBI" id="CHEBI:57287"/>
        <dbReference type="ChEBI" id="CHEBI:57292"/>
        <dbReference type="ChEBI" id="CHEBI:456216"/>
        <dbReference type="EC" id="6.2.1.5"/>
    </reaction>
</comment>
<dbReference type="SUPFAM" id="SSF51735">
    <property type="entry name" value="NAD(P)-binding Rossmann-fold domains"/>
    <property type="match status" value="1"/>
</dbReference>
<keyword evidence="2 4" id="KW-0436">Ligase</keyword>
<dbReference type="Gene3D" id="3.40.50.720">
    <property type="entry name" value="NAD(P)-binding Rossmann-like Domain"/>
    <property type="match status" value="1"/>
</dbReference>
<dbReference type="EMBL" id="CP001140">
    <property type="protein sequence ID" value="ACL11366.1"/>
    <property type="molecule type" value="Genomic_DNA"/>
</dbReference>
<accession>B8D5I5</accession>
<evidence type="ECO:0000313" key="10">
    <source>
        <dbReference type="Proteomes" id="UP000006903"/>
    </source>
</evidence>
<dbReference type="InterPro" id="IPR017440">
    <property type="entry name" value="Cit_synth/succinyl-CoA_lig_AS"/>
</dbReference>
<evidence type="ECO:0000256" key="7">
    <source>
        <dbReference type="RuleBase" id="RU000699"/>
    </source>
</evidence>
<dbReference type="UniPathway" id="UPA00223">
    <property type="reaction ID" value="UER00999"/>
</dbReference>
<reference evidence="9 10" key="1">
    <citation type="journal article" date="2009" name="J. Bacteriol.">
        <title>Complete genome sequence of the anaerobic, protein-degrading hyperthermophilic crenarchaeon Desulfurococcus kamchatkensis.</title>
        <authorList>
            <person name="Ravin N.V."/>
            <person name="Mardanov A.V."/>
            <person name="Beletsky A.V."/>
            <person name="Kublanov I.V."/>
            <person name="Kolganova T.V."/>
            <person name="Lebedinsky A.V."/>
            <person name="Chernyh N.A."/>
            <person name="Bonch-Osmolovskaya E.A."/>
            <person name="Skryabin K.G."/>
        </authorList>
    </citation>
    <scope>NUCLEOTIDE SEQUENCE [LARGE SCALE GENOMIC DNA]</scope>
    <source>
        <strain evidence="10">DSM 18924 / JCM 16383 / VKM B-2413 / 1221n</strain>
    </source>
</reference>
<evidence type="ECO:0000256" key="2">
    <source>
        <dbReference type="ARBA" id="ARBA00022598"/>
    </source>
</evidence>
<dbReference type="AlphaFoldDB" id="B8D5I5"/>
<dbReference type="PRINTS" id="PR01798">
    <property type="entry name" value="SCOASYNTHASE"/>
</dbReference>
<dbReference type="InterPro" id="IPR003781">
    <property type="entry name" value="CoA-bd"/>
</dbReference>
<evidence type="ECO:0000259" key="8">
    <source>
        <dbReference type="SMART" id="SM00881"/>
    </source>
</evidence>
<dbReference type="Pfam" id="PF02629">
    <property type="entry name" value="CoA_binding"/>
    <property type="match status" value="1"/>
</dbReference>
<dbReference type="InterPro" id="IPR005810">
    <property type="entry name" value="CoA_lig_alpha"/>
</dbReference>
<dbReference type="InterPro" id="IPR033847">
    <property type="entry name" value="Citrt_syn/SCS-alpha_CS"/>
</dbReference>
<sequence length="291" mass="31000">MGIIVDSRTRVLVQGITGREGGFHTKLMLEYGTKIVAGTSPGKGGTYVHGVPVYNSINEAIREQGTIDASIIFVPARFASDAVYEAVDNGVKTIVVITEGIPLHDELRFVNYARSRSVTLIGPNTPGIMTVGEAKLGIMPSHVFKPGRIGIVSRSGTLTYEVARELIKQGYGVSTVLGLGGDPVTGLDFIDVFKMFSKDDSTDAVVLIGEIGGDAEERFARFYSQYDGRKPVVAYIAGRTAPPGKRMGHAGAIISMGIGDYASKRSSLEEAGIPVADTPSQIHQLLSKILV</sequence>
<dbReference type="PROSITE" id="PS01216">
    <property type="entry name" value="SUCCINYL_COA_LIG_1"/>
    <property type="match status" value="1"/>
</dbReference>
<name>B8D5I5_DESA1</name>
<dbReference type="FunFam" id="3.40.50.720:FF:000277">
    <property type="entry name" value="Succinate--CoA ligase [ADP-forming] subunit alpha"/>
    <property type="match status" value="1"/>
</dbReference>
<evidence type="ECO:0000313" key="9">
    <source>
        <dbReference type="EMBL" id="ACL11366.1"/>
    </source>
</evidence>
<dbReference type="PANTHER" id="PTHR11117">
    <property type="entry name" value="SUCCINYL-COA LIGASE SUBUNIT ALPHA"/>
    <property type="match status" value="1"/>
</dbReference>
<feature type="binding site" evidence="4">
    <location>
        <begin position="97"/>
        <end position="99"/>
    </location>
    <ligand>
        <name>CoA</name>
        <dbReference type="ChEBI" id="CHEBI:57287"/>
    </ligand>
</feature>
<dbReference type="SMART" id="SM00881">
    <property type="entry name" value="CoA_binding"/>
    <property type="match status" value="1"/>
</dbReference>
<dbReference type="KEGG" id="dka:DKAM_1040"/>
<evidence type="ECO:0000256" key="3">
    <source>
        <dbReference type="ARBA" id="ARBA00022741"/>
    </source>
</evidence>
<dbReference type="GO" id="GO:0006099">
    <property type="term" value="P:tricarboxylic acid cycle"/>
    <property type="evidence" value="ECO:0007669"/>
    <property type="project" value="UniProtKB-UniRule"/>
</dbReference>
<dbReference type="InterPro" id="IPR005811">
    <property type="entry name" value="SUCC_ACL_C"/>
</dbReference>